<dbReference type="Pfam" id="PF00126">
    <property type="entry name" value="HTH_1"/>
    <property type="match status" value="1"/>
</dbReference>
<evidence type="ECO:0000259" key="5">
    <source>
        <dbReference type="PROSITE" id="PS50931"/>
    </source>
</evidence>
<dbReference type="OrthoDB" id="8806341at2"/>
<accession>A0A261U6H7</accession>
<evidence type="ECO:0000313" key="6">
    <source>
        <dbReference type="EMBL" id="OZI57534.1"/>
    </source>
</evidence>
<sequence length="332" mass="35971">MPESVFSSDDVVRRLISRLKMRHLQLIVQVHQLGSLTRVAEQMATSQPAVTNTLSELESMFGAPLFARTARGMAPTDMGRVVAARAQAILQDLGHLVRDMEASSVGLAARLHVGVTPYVSGRLIADAVCAVQTGTQRLAVRIHDGTSESLLRALRDHELDVVIARASPQLDLQGLGFEPLYHQQARLISSRQLAAQLGRVPLSWAQLAELDWVLGEPNTALREQVASLFIQAGIAPPVPITEGYSAKLIGEIIASSERAVSLLPADIATELVHIAGVAIVPYTIEWNLPPVAAIVRNDVGNSESHRRFLEAVRLASSGMPRRAIHPGRQTDF</sequence>
<dbReference type="PANTHER" id="PTHR30419:SF8">
    <property type="entry name" value="NITROGEN ASSIMILATION TRANSCRIPTIONAL ACTIVATOR-RELATED"/>
    <property type="match status" value="1"/>
</dbReference>
<reference evidence="6 7" key="1">
    <citation type="submission" date="2017-05" db="EMBL/GenBank/DDBJ databases">
        <title>Complete and WGS of Bordetella genogroups.</title>
        <authorList>
            <person name="Spilker T."/>
            <person name="LiPuma J."/>
        </authorList>
    </citation>
    <scope>NUCLEOTIDE SEQUENCE [LARGE SCALE GENOMIC DNA]</scope>
    <source>
        <strain evidence="6 7">AU9919</strain>
    </source>
</reference>
<dbReference type="InterPro" id="IPR000847">
    <property type="entry name" value="LysR_HTH_N"/>
</dbReference>
<keyword evidence="4" id="KW-0804">Transcription</keyword>
<protein>
    <submittedName>
        <fullName evidence="6">LysR family transcriptional regulator</fullName>
    </submittedName>
</protein>
<dbReference type="Pfam" id="PF03466">
    <property type="entry name" value="LysR_substrate"/>
    <property type="match status" value="1"/>
</dbReference>
<dbReference type="Proteomes" id="UP000216885">
    <property type="component" value="Unassembled WGS sequence"/>
</dbReference>
<dbReference type="InterPro" id="IPR036390">
    <property type="entry name" value="WH_DNA-bd_sf"/>
</dbReference>
<dbReference type="PANTHER" id="PTHR30419">
    <property type="entry name" value="HTH-TYPE TRANSCRIPTIONAL REGULATOR YBHD"/>
    <property type="match status" value="1"/>
</dbReference>
<dbReference type="SUPFAM" id="SSF46785">
    <property type="entry name" value="Winged helix' DNA-binding domain"/>
    <property type="match status" value="1"/>
</dbReference>
<comment type="similarity">
    <text evidence="1">Belongs to the LysR transcriptional regulatory family.</text>
</comment>
<keyword evidence="7" id="KW-1185">Reference proteome</keyword>
<dbReference type="InterPro" id="IPR036388">
    <property type="entry name" value="WH-like_DNA-bd_sf"/>
</dbReference>
<dbReference type="Gene3D" id="1.10.10.10">
    <property type="entry name" value="Winged helix-like DNA-binding domain superfamily/Winged helix DNA-binding domain"/>
    <property type="match status" value="1"/>
</dbReference>
<evidence type="ECO:0000256" key="1">
    <source>
        <dbReference type="ARBA" id="ARBA00009437"/>
    </source>
</evidence>
<dbReference type="AlphaFoldDB" id="A0A261U6H7"/>
<dbReference type="PRINTS" id="PR00039">
    <property type="entry name" value="HTHLYSR"/>
</dbReference>
<dbReference type="InterPro" id="IPR005119">
    <property type="entry name" value="LysR_subst-bd"/>
</dbReference>
<dbReference type="GO" id="GO:0005829">
    <property type="term" value="C:cytosol"/>
    <property type="evidence" value="ECO:0007669"/>
    <property type="project" value="TreeGrafter"/>
</dbReference>
<dbReference type="RefSeq" id="WP_094820496.1">
    <property type="nucleotide sequence ID" value="NZ_NEVO01000005.1"/>
</dbReference>
<organism evidence="6 7">
    <name type="scientific">Bordetella genomosp. 4</name>
    <dbReference type="NCBI Taxonomy" id="463044"/>
    <lineage>
        <taxon>Bacteria</taxon>
        <taxon>Pseudomonadati</taxon>
        <taxon>Pseudomonadota</taxon>
        <taxon>Betaproteobacteria</taxon>
        <taxon>Burkholderiales</taxon>
        <taxon>Alcaligenaceae</taxon>
        <taxon>Bordetella</taxon>
    </lineage>
</organism>
<feature type="domain" description="HTH lysR-type" evidence="5">
    <location>
        <begin position="19"/>
        <end position="76"/>
    </location>
</feature>
<dbReference type="EMBL" id="NEVQ01000012">
    <property type="protein sequence ID" value="OZI57534.1"/>
    <property type="molecule type" value="Genomic_DNA"/>
</dbReference>
<keyword evidence="3" id="KW-0238">DNA-binding</keyword>
<keyword evidence="2" id="KW-0805">Transcription regulation</keyword>
<dbReference type="PROSITE" id="PS50931">
    <property type="entry name" value="HTH_LYSR"/>
    <property type="match status" value="1"/>
</dbReference>
<dbReference type="InterPro" id="IPR050950">
    <property type="entry name" value="HTH-type_LysR_regulators"/>
</dbReference>
<comment type="caution">
    <text evidence="6">The sequence shown here is derived from an EMBL/GenBank/DDBJ whole genome shotgun (WGS) entry which is preliminary data.</text>
</comment>
<proteinExistence type="inferred from homology"/>
<evidence type="ECO:0000256" key="2">
    <source>
        <dbReference type="ARBA" id="ARBA00023015"/>
    </source>
</evidence>
<dbReference type="GO" id="GO:0003677">
    <property type="term" value="F:DNA binding"/>
    <property type="evidence" value="ECO:0007669"/>
    <property type="project" value="UniProtKB-KW"/>
</dbReference>
<gene>
    <name evidence="6" type="ORF">CAL20_09110</name>
</gene>
<dbReference type="Gene3D" id="3.40.190.290">
    <property type="match status" value="1"/>
</dbReference>
<evidence type="ECO:0000256" key="4">
    <source>
        <dbReference type="ARBA" id="ARBA00023163"/>
    </source>
</evidence>
<dbReference type="GO" id="GO:0003700">
    <property type="term" value="F:DNA-binding transcription factor activity"/>
    <property type="evidence" value="ECO:0007669"/>
    <property type="project" value="InterPro"/>
</dbReference>
<dbReference type="SUPFAM" id="SSF53850">
    <property type="entry name" value="Periplasmic binding protein-like II"/>
    <property type="match status" value="1"/>
</dbReference>
<evidence type="ECO:0000313" key="7">
    <source>
        <dbReference type="Proteomes" id="UP000216885"/>
    </source>
</evidence>
<name>A0A261U6H7_9BORD</name>
<evidence type="ECO:0000256" key="3">
    <source>
        <dbReference type="ARBA" id="ARBA00023125"/>
    </source>
</evidence>